<comment type="subcellular location">
    <subcellularLocation>
        <location evidence="2">Cytoplasm</location>
        <location evidence="2">Nucleoid</location>
    </subcellularLocation>
</comment>
<keyword evidence="1 2" id="KW-0238">DNA-binding</keyword>
<gene>
    <name evidence="4" type="primary">ybaB</name>
    <name evidence="4" type="ORF">RVIR1_04930</name>
</gene>
<dbReference type="SUPFAM" id="SSF82607">
    <property type="entry name" value="YbaB-like"/>
    <property type="match status" value="1"/>
</dbReference>
<dbReference type="PIRSF" id="PIRSF004555">
    <property type="entry name" value="UCP004555"/>
    <property type="match status" value="1"/>
</dbReference>
<evidence type="ECO:0000313" key="4">
    <source>
        <dbReference type="EMBL" id="BBB14999.1"/>
    </source>
</evidence>
<organism evidence="4 5">
    <name type="scientific">Candidatus Rickettsiella viridis</name>
    <dbReference type="NCBI Taxonomy" id="676208"/>
    <lineage>
        <taxon>Bacteria</taxon>
        <taxon>Pseudomonadati</taxon>
        <taxon>Pseudomonadota</taxon>
        <taxon>Gammaproteobacteria</taxon>
        <taxon>Legionellales</taxon>
        <taxon>Coxiellaceae</taxon>
        <taxon>Rickettsiella</taxon>
    </lineage>
</organism>
<dbReference type="EMBL" id="AP018005">
    <property type="protein sequence ID" value="BBB14999.1"/>
    <property type="molecule type" value="Genomic_DNA"/>
</dbReference>
<dbReference type="InterPro" id="IPR036894">
    <property type="entry name" value="YbaB-like_sf"/>
</dbReference>
<keyword evidence="2" id="KW-0963">Cytoplasm</keyword>
<dbReference type="GO" id="GO:0003677">
    <property type="term" value="F:DNA binding"/>
    <property type="evidence" value="ECO:0007669"/>
    <property type="project" value="UniProtKB-UniRule"/>
</dbReference>
<proteinExistence type="inferred from homology"/>
<dbReference type="PANTHER" id="PTHR33449:SF1">
    <property type="entry name" value="NUCLEOID-ASSOCIATED PROTEIN YBAB"/>
    <property type="match status" value="1"/>
</dbReference>
<dbReference type="Pfam" id="PF02575">
    <property type="entry name" value="YbaB_DNA_bd"/>
    <property type="match status" value="1"/>
</dbReference>
<protein>
    <recommendedName>
        <fullName evidence="2">Nucleoid-associated protein RVIR1_04930</fullName>
    </recommendedName>
</protein>
<comment type="similarity">
    <text evidence="2">Belongs to the YbaB/EbfC family.</text>
</comment>
<dbReference type="NCBIfam" id="TIGR00103">
    <property type="entry name" value="DNA_YbaB_EbfC"/>
    <property type="match status" value="1"/>
</dbReference>
<feature type="coiled-coil region" evidence="3">
    <location>
        <begin position="5"/>
        <end position="32"/>
    </location>
</feature>
<keyword evidence="3" id="KW-0175">Coiled coil</keyword>
<dbReference type="PANTHER" id="PTHR33449">
    <property type="entry name" value="NUCLEOID-ASSOCIATED PROTEIN YBAB"/>
    <property type="match status" value="1"/>
</dbReference>
<dbReference type="InterPro" id="IPR004401">
    <property type="entry name" value="YbaB/EbfC"/>
</dbReference>
<comment type="function">
    <text evidence="2">Binds to DNA and alters its conformation. May be involved in regulation of gene expression, nucleoid organization and DNA protection.</text>
</comment>
<dbReference type="OrthoDB" id="9808738at2"/>
<dbReference type="Gene3D" id="3.30.1310.10">
    <property type="entry name" value="Nucleoid-associated protein YbaB-like domain"/>
    <property type="match status" value="1"/>
</dbReference>
<evidence type="ECO:0000313" key="5">
    <source>
        <dbReference type="Proteomes" id="UP000282483"/>
    </source>
</evidence>
<dbReference type="GO" id="GO:0005829">
    <property type="term" value="C:cytosol"/>
    <property type="evidence" value="ECO:0007669"/>
    <property type="project" value="TreeGrafter"/>
</dbReference>
<comment type="subunit">
    <text evidence="2">Homodimer.</text>
</comment>
<dbReference type="KEGG" id="rvi:RVIR1_04930"/>
<dbReference type="Proteomes" id="UP000282483">
    <property type="component" value="Chromosome"/>
</dbReference>
<sequence length="117" mass="12955">MKVDLNNLLKQAQDMQSKMQSAQEELAKIVVTGETGGGLVKIDMDGRHTAKSMWLDPSLLKAILDPILLEETKKIIEELTIGAFNNALQKIEKASRQKLTDLTAQIQTKFTDSAIES</sequence>
<evidence type="ECO:0000256" key="3">
    <source>
        <dbReference type="SAM" id="Coils"/>
    </source>
</evidence>
<evidence type="ECO:0000256" key="1">
    <source>
        <dbReference type="ARBA" id="ARBA00023125"/>
    </source>
</evidence>
<keyword evidence="5" id="KW-1185">Reference proteome</keyword>
<name>A0A2Z5UU01_9COXI</name>
<dbReference type="HAMAP" id="MF_00274">
    <property type="entry name" value="DNA_YbaB_EbfC"/>
    <property type="match status" value="1"/>
</dbReference>
<dbReference type="GO" id="GO:0043590">
    <property type="term" value="C:bacterial nucleoid"/>
    <property type="evidence" value="ECO:0007669"/>
    <property type="project" value="UniProtKB-UniRule"/>
</dbReference>
<evidence type="ECO:0000256" key="2">
    <source>
        <dbReference type="HAMAP-Rule" id="MF_00274"/>
    </source>
</evidence>
<accession>A0A2Z5UU01</accession>
<dbReference type="AlphaFoldDB" id="A0A2Z5UU01"/>
<reference evidence="4 5" key="1">
    <citation type="submission" date="2017-03" db="EMBL/GenBank/DDBJ databases">
        <title>The genome sequence of Candidatus Rickettsiella viridis.</title>
        <authorList>
            <person name="Nikoh N."/>
            <person name="Tsuchida T."/>
            <person name="Yamaguchi K."/>
            <person name="Maeda T."/>
            <person name="Shigenobu S."/>
            <person name="Fukatsu T."/>
        </authorList>
    </citation>
    <scope>NUCLEOTIDE SEQUENCE [LARGE SCALE GENOMIC DNA]</scope>
    <source>
        <strain evidence="4 5">Ap-RA04</strain>
    </source>
</reference>